<name>A0ABV7JJB1_9SPHI</name>
<organism evidence="3 4">
    <name type="scientific">Parapedobacter deserti</name>
    <dbReference type="NCBI Taxonomy" id="1912957"/>
    <lineage>
        <taxon>Bacteria</taxon>
        <taxon>Pseudomonadati</taxon>
        <taxon>Bacteroidota</taxon>
        <taxon>Sphingobacteriia</taxon>
        <taxon>Sphingobacteriales</taxon>
        <taxon>Sphingobacteriaceae</taxon>
        <taxon>Parapedobacter</taxon>
    </lineage>
</organism>
<evidence type="ECO:0000313" key="4">
    <source>
        <dbReference type="Proteomes" id="UP001595526"/>
    </source>
</evidence>
<dbReference type="EMBL" id="JBHRTA010000030">
    <property type="protein sequence ID" value="MFC3198069.1"/>
    <property type="molecule type" value="Genomic_DNA"/>
</dbReference>
<evidence type="ECO:0000313" key="3">
    <source>
        <dbReference type="EMBL" id="MFC3198069.1"/>
    </source>
</evidence>
<gene>
    <name evidence="3" type="ORF">ACFOET_10655</name>
</gene>
<evidence type="ECO:0000256" key="1">
    <source>
        <dbReference type="SAM" id="MobiDB-lite"/>
    </source>
</evidence>
<dbReference type="Proteomes" id="UP001595526">
    <property type="component" value="Unassembled WGS sequence"/>
</dbReference>
<proteinExistence type="predicted"/>
<dbReference type="RefSeq" id="WP_379022365.1">
    <property type="nucleotide sequence ID" value="NZ_JBHRTA010000030.1"/>
</dbReference>
<keyword evidence="2" id="KW-0472">Membrane</keyword>
<keyword evidence="2" id="KW-1133">Transmembrane helix</keyword>
<evidence type="ECO:0008006" key="5">
    <source>
        <dbReference type="Google" id="ProtNLM"/>
    </source>
</evidence>
<comment type="caution">
    <text evidence="3">The sequence shown here is derived from an EMBL/GenBank/DDBJ whole genome shotgun (WGS) entry which is preliminary data.</text>
</comment>
<protein>
    <recommendedName>
        <fullName evidence="5">Outer membrane protein beta-barrel domain-containing protein</fullName>
    </recommendedName>
</protein>
<sequence>MDSEEKKLIEEIRNGLYDFEIPYEEGSWENFQKSYGEKLVENDLKRRKLPLSLWKYVSAAAVLIGVLICLPWYGTEEPNIGESQIAEQPKPTIKENLHPFSTKPVTDTAGAPSSGRRIPKEVAFLPNNPVPAEGAGVIEPDAEEEQPLIASEGVATPTPLLSTIVSEKTAHSSEEARAPTYAARQEEQSLAGGRWQFGIEVNSSLTTDKINYAAGILTQFKVSDKVSVSTGLTYSRMSAIHATDPVQLSYDTKIVGGESMIKAIDIPLAVVYEPIDGWYASVGVSALAVLAESKIYRMKSEVLRESIVTDPESGASVSVFKVVTNEYRKESTDTDFEGRSNLGYLNFSLGKKHHINKRTDLLFEPFIKIPMGGLQRRDINLLNSGIRIKVLF</sequence>
<feature type="transmembrane region" description="Helical" evidence="2">
    <location>
        <begin position="53"/>
        <end position="74"/>
    </location>
</feature>
<keyword evidence="4" id="KW-1185">Reference proteome</keyword>
<evidence type="ECO:0000256" key="2">
    <source>
        <dbReference type="SAM" id="Phobius"/>
    </source>
</evidence>
<reference evidence="4" key="1">
    <citation type="journal article" date="2019" name="Int. J. Syst. Evol. Microbiol.">
        <title>The Global Catalogue of Microorganisms (GCM) 10K type strain sequencing project: providing services to taxonomists for standard genome sequencing and annotation.</title>
        <authorList>
            <consortium name="The Broad Institute Genomics Platform"/>
            <consortium name="The Broad Institute Genome Sequencing Center for Infectious Disease"/>
            <person name="Wu L."/>
            <person name="Ma J."/>
        </authorList>
    </citation>
    <scope>NUCLEOTIDE SEQUENCE [LARGE SCALE GENOMIC DNA]</scope>
    <source>
        <strain evidence="4">KCTC 52416</strain>
    </source>
</reference>
<keyword evidence="2" id="KW-0812">Transmembrane</keyword>
<accession>A0ABV7JJB1</accession>
<feature type="region of interest" description="Disordered" evidence="1">
    <location>
        <begin position="97"/>
        <end position="116"/>
    </location>
</feature>